<dbReference type="Pfam" id="PF12796">
    <property type="entry name" value="Ank_2"/>
    <property type="match status" value="1"/>
</dbReference>
<dbReference type="Gene3D" id="1.25.40.20">
    <property type="entry name" value="Ankyrin repeat-containing domain"/>
    <property type="match status" value="1"/>
</dbReference>
<dbReference type="InterPro" id="IPR036770">
    <property type="entry name" value="Ankyrin_rpt-contain_sf"/>
</dbReference>
<organism evidence="5 6">
    <name type="scientific">Mycena sanguinolenta</name>
    <dbReference type="NCBI Taxonomy" id="230812"/>
    <lineage>
        <taxon>Eukaryota</taxon>
        <taxon>Fungi</taxon>
        <taxon>Dikarya</taxon>
        <taxon>Basidiomycota</taxon>
        <taxon>Agaricomycotina</taxon>
        <taxon>Agaricomycetes</taxon>
        <taxon>Agaricomycetidae</taxon>
        <taxon>Agaricales</taxon>
        <taxon>Marasmiineae</taxon>
        <taxon>Mycenaceae</taxon>
        <taxon>Mycena</taxon>
    </lineage>
</organism>
<dbReference type="SMART" id="SM00248">
    <property type="entry name" value="ANK"/>
    <property type="match status" value="3"/>
</dbReference>
<feature type="transmembrane region" description="Helical" evidence="4">
    <location>
        <begin position="148"/>
        <end position="175"/>
    </location>
</feature>
<comment type="caution">
    <text evidence="5">The sequence shown here is derived from an EMBL/GenBank/DDBJ whole genome shotgun (WGS) entry which is preliminary data.</text>
</comment>
<dbReference type="EMBL" id="JACAZH010000007">
    <property type="protein sequence ID" value="KAF7364262.1"/>
    <property type="molecule type" value="Genomic_DNA"/>
</dbReference>
<dbReference type="PANTHER" id="PTHR24198">
    <property type="entry name" value="ANKYRIN REPEAT AND PROTEIN KINASE DOMAIN-CONTAINING PROTEIN"/>
    <property type="match status" value="1"/>
</dbReference>
<proteinExistence type="predicted"/>
<sequence>MNNTNTFIYFLLYVQHKSQLGPQQIKSDLVSWFNHVRGWFFGSVSLGEPKIKLKPEERSDSASSLEAPTIEPRSLLGAIFRIKVRGVVAILGSLHLSMMAALGLWLWTEPRSFGTLTDANACAMQFSSAIIVGKRVPLSSSGLRIWSLLIYGVLLVPGLNLLWPMGFFLLLIKFYSAWHKPFEKREARRRAHRAARKCELSSAGSLLPAAPDPTMQMGLTKRARNLARRSLWALQIWYNPFLLPTVLGMVALFAINIIFIVDTEAMLRQNRRLEEPGEADWTFGQTLAMLLLVIPLRDLRVFGARRDVTGSLRNAVHWQAQTEILWDLVRRGADVNVEAEGSPYPTVLLLVVTRRRDVEFTKILLASGANPDIPDSTNCTALQTACSQGNLEIVKLLLQHGANPNIEGGQHGTALQAAAISGNPEIVKLLLEHGADPTIQGGQYGTALRRQRPAYSTQK</sequence>
<dbReference type="SUPFAM" id="SSF48403">
    <property type="entry name" value="Ankyrin repeat"/>
    <property type="match status" value="1"/>
</dbReference>
<feature type="transmembrane region" description="Helical" evidence="4">
    <location>
        <begin position="236"/>
        <end position="261"/>
    </location>
</feature>
<accession>A0A8H6YS95</accession>
<protein>
    <submittedName>
        <fullName evidence="5">Multiple ankyrin repeats single kh domain</fullName>
    </submittedName>
</protein>
<dbReference type="InterPro" id="IPR002110">
    <property type="entry name" value="Ankyrin_rpt"/>
</dbReference>
<reference evidence="5" key="1">
    <citation type="submission" date="2020-05" db="EMBL/GenBank/DDBJ databases">
        <title>Mycena genomes resolve the evolution of fungal bioluminescence.</title>
        <authorList>
            <person name="Tsai I.J."/>
        </authorList>
    </citation>
    <scope>NUCLEOTIDE SEQUENCE</scope>
    <source>
        <strain evidence="5">160909Yilan</strain>
    </source>
</reference>
<dbReference type="PROSITE" id="PS50297">
    <property type="entry name" value="ANK_REP_REGION"/>
    <property type="match status" value="2"/>
</dbReference>
<dbReference type="Proteomes" id="UP000623467">
    <property type="component" value="Unassembled WGS sequence"/>
</dbReference>
<dbReference type="AlphaFoldDB" id="A0A8H6YS95"/>
<evidence type="ECO:0000256" key="4">
    <source>
        <dbReference type="SAM" id="Phobius"/>
    </source>
</evidence>
<dbReference type="PANTHER" id="PTHR24198:SF165">
    <property type="entry name" value="ANKYRIN REPEAT-CONTAINING PROTEIN-RELATED"/>
    <property type="match status" value="1"/>
</dbReference>
<dbReference type="PROSITE" id="PS50088">
    <property type="entry name" value="ANK_REPEAT"/>
    <property type="match status" value="2"/>
</dbReference>
<dbReference type="PRINTS" id="PR01415">
    <property type="entry name" value="ANKYRIN"/>
</dbReference>
<name>A0A8H6YS95_9AGAR</name>
<feature type="repeat" description="ANK" evidence="3">
    <location>
        <begin position="377"/>
        <end position="409"/>
    </location>
</feature>
<gene>
    <name evidence="5" type="ORF">MSAN_01086000</name>
</gene>
<keyword evidence="6" id="KW-1185">Reference proteome</keyword>
<evidence type="ECO:0000313" key="6">
    <source>
        <dbReference type="Proteomes" id="UP000623467"/>
    </source>
</evidence>
<dbReference type="OrthoDB" id="3047534at2759"/>
<keyword evidence="4" id="KW-1133">Transmembrane helix</keyword>
<evidence type="ECO:0000313" key="5">
    <source>
        <dbReference type="EMBL" id="KAF7364262.1"/>
    </source>
</evidence>
<feature type="transmembrane region" description="Helical" evidence="4">
    <location>
        <begin position="87"/>
        <end position="107"/>
    </location>
</feature>
<evidence type="ECO:0000256" key="1">
    <source>
        <dbReference type="ARBA" id="ARBA00022737"/>
    </source>
</evidence>
<keyword evidence="1" id="KW-0677">Repeat</keyword>
<keyword evidence="2 3" id="KW-0040">ANK repeat</keyword>
<keyword evidence="4" id="KW-0472">Membrane</keyword>
<evidence type="ECO:0000256" key="2">
    <source>
        <dbReference type="ARBA" id="ARBA00023043"/>
    </source>
</evidence>
<keyword evidence="4" id="KW-0812">Transmembrane</keyword>
<evidence type="ECO:0000256" key="3">
    <source>
        <dbReference type="PROSITE-ProRule" id="PRU00023"/>
    </source>
</evidence>
<feature type="repeat" description="ANK" evidence="3">
    <location>
        <begin position="410"/>
        <end position="442"/>
    </location>
</feature>